<name>A0A6J6CC27_9ZZZZ</name>
<accession>A0A6J6CC27</accession>
<protein>
    <submittedName>
        <fullName evidence="1">Unannotated protein</fullName>
    </submittedName>
</protein>
<proteinExistence type="predicted"/>
<dbReference type="EMBL" id="CAEZSN010000106">
    <property type="protein sequence ID" value="CAB4547618.1"/>
    <property type="molecule type" value="Genomic_DNA"/>
</dbReference>
<gene>
    <name evidence="1" type="ORF">UFOPK1433_00905</name>
</gene>
<dbReference type="AlphaFoldDB" id="A0A6J6CC27"/>
<evidence type="ECO:0000313" key="1">
    <source>
        <dbReference type="EMBL" id="CAB4547618.1"/>
    </source>
</evidence>
<reference evidence="1" key="1">
    <citation type="submission" date="2020-05" db="EMBL/GenBank/DDBJ databases">
        <authorList>
            <person name="Chiriac C."/>
            <person name="Salcher M."/>
            <person name="Ghai R."/>
            <person name="Kavagutti S V."/>
        </authorList>
    </citation>
    <scope>NUCLEOTIDE SEQUENCE</scope>
</reference>
<sequence length="131" mass="15201">MHFIHNHKPEIHQIQGVRIDHIAQNLSGHHHDVRSGVGVVISSQNSNSRFAVSFAEFLILLITQRLYRRGVKHLLFFGQSKVNCELTDHGLSSTGRSRNQYTVSQRQSATSFFLEFIQWEFEKFYEIFNLG</sequence>
<organism evidence="1">
    <name type="scientific">freshwater metagenome</name>
    <dbReference type="NCBI Taxonomy" id="449393"/>
    <lineage>
        <taxon>unclassified sequences</taxon>
        <taxon>metagenomes</taxon>
        <taxon>ecological metagenomes</taxon>
    </lineage>
</organism>